<feature type="region of interest" description="Disordered" evidence="1">
    <location>
        <begin position="365"/>
        <end position="394"/>
    </location>
</feature>
<gene>
    <name evidence="2" type="ORF">METZ01_LOCUS225759</name>
</gene>
<accession>A0A382GDS2</accession>
<evidence type="ECO:0000256" key="1">
    <source>
        <dbReference type="SAM" id="MobiDB-lite"/>
    </source>
</evidence>
<organism evidence="2">
    <name type="scientific">marine metagenome</name>
    <dbReference type="NCBI Taxonomy" id="408172"/>
    <lineage>
        <taxon>unclassified sequences</taxon>
        <taxon>metagenomes</taxon>
        <taxon>ecological metagenomes</taxon>
    </lineage>
</organism>
<feature type="compositionally biased region" description="Basic and acidic residues" evidence="1">
    <location>
        <begin position="376"/>
        <end position="394"/>
    </location>
</feature>
<evidence type="ECO:0000313" key="2">
    <source>
        <dbReference type="EMBL" id="SVB72905.1"/>
    </source>
</evidence>
<reference evidence="2" key="1">
    <citation type="submission" date="2018-05" db="EMBL/GenBank/DDBJ databases">
        <authorList>
            <person name="Lanie J.A."/>
            <person name="Ng W.-L."/>
            <person name="Kazmierczak K.M."/>
            <person name="Andrzejewski T.M."/>
            <person name="Davidsen T.M."/>
            <person name="Wayne K.J."/>
            <person name="Tettelin H."/>
            <person name="Glass J.I."/>
            <person name="Rusch D."/>
            <person name="Podicherti R."/>
            <person name="Tsui H.-C.T."/>
            <person name="Winkler M.E."/>
        </authorList>
    </citation>
    <scope>NUCLEOTIDE SEQUENCE</scope>
</reference>
<dbReference type="InterPro" id="IPR036280">
    <property type="entry name" value="Multihaem_cyt_sf"/>
</dbReference>
<dbReference type="EMBL" id="UINC01054783">
    <property type="protein sequence ID" value="SVB72905.1"/>
    <property type="molecule type" value="Genomic_DNA"/>
</dbReference>
<dbReference type="SUPFAM" id="SSF48695">
    <property type="entry name" value="Multiheme cytochromes"/>
    <property type="match status" value="1"/>
</dbReference>
<feature type="non-terminal residue" evidence="2">
    <location>
        <position position="1"/>
    </location>
</feature>
<dbReference type="AlphaFoldDB" id="A0A382GDS2"/>
<sequence length="394" mass="44143">RNDKKNWGDDDVKKAGFPKTAFEYAKMCESELGVPPRVNLDKSIEIPVYVNGIQTYGEFFSCDNPALIGKGTVSGSTLQRYEGRTADGKPLPDVIWVAFGRNNSSSHKHVVGSVQMIGYNKKTGATAFFESGDRIGPWVTLDKDTLRMRGEMPWISNPEEFNRAFVTPPAQCVQCHQSDPFITNSFINAAKIPGTNKTVVPKLDEDSPYYVIGGENWDMRTIHIEDNACFDCHRVGMKTIELFMNAGWEPNKHMPPRKPGSLAGDFRELLDAWKKGPENVEGAEWIIPPARGKDRQVVGDDYPYKAAFNRTGTKDEKAGPKAANLKDRNEEVERLLKQLRDPSVRRAFEDWIEENGVTEDALEKLRSVAEGDDTDDGKSYDKNPKDDYGKAEGK</sequence>
<proteinExistence type="predicted"/>
<protein>
    <submittedName>
        <fullName evidence="2">Uncharacterized protein</fullName>
    </submittedName>
</protein>
<name>A0A382GDS2_9ZZZZ</name>